<sequence length="251" mass="28238">MINRFIHIAFFGVLLALAGCSSTPNNESADSHSNISDPLEGFNRTMWDFNYNYLDPYVLRPTSVAYVDYVPKPIRSNISNFFGNLDEPSSMINNIIMGNGKQALNHFNRFWINTTFGVLGLFDVASAAGIEKESDRQFGDAIGHYGVGKGPYVMLPGAGPYALRDSTDVVDSSYFPLSYINIWTSLGKFVFQGLESRASLISQEPMLEDSPDPYLFTRDAYMQHLDFKAQVTKDDYNAAEEAKMDDYLERY</sequence>
<comment type="caution">
    <text evidence="4">The sequence shown here is derived from an EMBL/GenBank/DDBJ whole genome shotgun (WGS) entry which is preliminary data.</text>
</comment>
<organism evidence="4 5">
    <name type="scientific">Vibrio zhugei</name>
    <dbReference type="NCBI Taxonomy" id="2479546"/>
    <lineage>
        <taxon>Bacteria</taxon>
        <taxon>Pseudomonadati</taxon>
        <taxon>Pseudomonadota</taxon>
        <taxon>Gammaproteobacteria</taxon>
        <taxon>Vibrionales</taxon>
        <taxon>Vibrionaceae</taxon>
        <taxon>Vibrio</taxon>
    </lineage>
</organism>
<evidence type="ECO:0000313" key="5">
    <source>
        <dbReference type="Proteomes" id="UP001595384"/>
    </source>
</evidence>
<gene>
    <name evidence="4" type="ORF">ACFODT_17125</name>
</gene>
<dbReference type="PANTHER" id="PTHR30035:SF3">
    <property type="entry name" value="INTERMEMBRANE PHOSPHOLIPID TRANSPORT SYSTEM LIPOPROTEIN MLAA"/>
    <property type="match status" value="1"/>
</dbReference>
<keyword evidence="5" id="KW-1185">Reference proteome</keyword>
<feature type="signal peptide" evidence="3">
    <location>
        <begin position="1"/>
        <end position="18"/>
    </location>
</feature>
<evidence type="ECO:0000256" key="3">
    <source>
        <dbReference type="SAM" id="SignalP"/>
    </source>
</evidence>
<evidence type="ECO:0000256" key="1">
    <source>
        <dbReference type="ARBA" id="ARBA00010634"/>
    </source>
</evidence>
<dbReference type="InterPro" id="IPR007428">
    <property type="entry name" value="MlaA"/>
</dbReference>
<keyword evidence="4" id="KW-0449">Lipoprotein</keyword>
<comment type="similarity">
    <text evidence="1">Belongs to the MlaA family.</text>
</comment>
<reference evidence="5" key="1">
    <citation type="journal article" date="2019" name="Int. J. Syst. Evol. Microbiol.">
        <title>The Global Catalogue of Microorganisms (GCM) 10K type strain sequencing project: providing services to taxonomists for standard genome sequencing and annotation.</title>
        <authorList>
            <consortium name="The Broad Institute Genomics Platform"/>
            <consortium name="The Broad Institute Genome Sequencing Center for Infectious Disease"/>
            <person name="Wu L."/>
            <person name="Ma J."/>
        </authorList>
    </citation>
    <scope>NUCLEOTIDE SEQUENCE [LARGE SCALE GENOMIC DNA]</scope>
    <source>
        <strain evidence="5">KCTC 62784</strain>
    </source>
</reference>
<dbReference type="Proteomes" id="UP001595384">
    <property type="component" value="Unassembled WGS sequence"/>
</dbReference>
<dbReference type="RefSeq" id="WP_123015715.1">
    <property type="nucleotide sequence ID" value="NZ_AP024911.1"/>
</dbReference>
<evidence type="ECO:0000256" key="2">
    <source>
        <dbReference type="ARBA" id="ARBA00022729"/>
    </source>
</evidence>
<feature type="chain" id="PRO_5046948898" evidence="3">
    <location>
        <begin position="19"/>
        <end position="251"/>
    </location>
</feature>
<protein>
    <submittedName>
        <fullName evidence="4">VacJ family lipoprotein</fullName>
    </submittedName>
</protein>
<evidence type="ECO:0000313" key="4">
    <source>
        <dbReference type="EMBL" id="MFC3025524.1"/>
    </source>
</evidence>
<dbReference type="EMBL" id="JBHRSE010000122">
    <property type="protein sequence ID" value="MFC3025524.1"/>
    <property type="molecule type" value="Genomic_DNA"/>
</dbReference>
<keyword evidence="2 3" id="KW-0732">Signal</keyword>
<accession>A0ABV7CDC8</accession>
<dbReference type="Pfam" id="PF04333">
    <property type="entry name" value="MlaA"/>
    <property type="match status" value="1"/>
</dbReference>
<dbReference type="PANTHER" id="PTHR30035">
    <property type="entry name" value="LIPOPROTEIN VACJ-RELATED"/>
    <property type="match status" value="1"/>
</dbReference>
<name>A0ABV7CDC8_9VIBR</name>
<dbReference type="PRINTS" id="PR01805">
    <property type="entry name" value="VACJLIPOPROT"/>
</dbReference>
<proteinExistence type="inferred from homology"/>
<dbReference type="PROSITE" id="PS51257">
    <property type="entry name" value="PROKAR_LIPOPROTEIN"/>
    <property type="match status" value="1"/>
</dbReference>